<name>A0A5S4ZPW8_9FIRM</name>
<sequence length="61" mass="7331">MKPNNIYRITIDGDNPRQYHLHSRWLAEVYLQTYRQMGKQVSIEQLVDGFWQPLQVYYTGA</sequence>
<dbReference type="Proteomes" id="UP000323166">
    <property type="component" value="Unassembled WGS sequence"/>
</dbReference>
<reference evidence="1 2" key="1">
    <citation type="submission" date="2019-07" db="EMBL/GenBank/DDBJ databases">
        <title>Genomic Encyclopedia of Type Strains, Phase I: the one thousand microbial genomes (KMG-I) project.</title>
        <authorList>
            <person name="Kyrpides N."/>
        </authorList>
    </citation>
    <scope>NUCLEOTIDE SEQUENCE [LARGE SCALE GENOMIC DNA]</scope>
    <source>
        <strain evidence="1 2">DSM 6562</strain>
    </source>
</reference>
<comment type="caution">
    <text evidence="1">The sequence shown here is derived from an EMBL/GenBank/DDBJ whole genome shotgun (WGS) entry which is preliminary data.</text>
</comment>
<proteinExistence type="predicted"/>
<dbReference type="RefSeq" id="WP_166512170.1">
    <property type="nucleotide sequence ID" value="NZ_VNHM01000012.1"/>
</dbReference>
<accession>A0A5S4ZPW8</accession>
<evidence type="ECO:0000313" key="2">
    <source>
        <dbReference type="Proteomes" id="UP000323166"/>
    </source>
</evidence>
<dbReference type="AlphaFoldDB" id="A0A5S4ZPW8"/>
<protein>
    <submittedName>
        <fullName evidence="1">Uncharacterized protein</fullName>
    </submittedName>
</protein>
<gene>
    <name evidence="1" type="ORF">LX24_02180</name>
</gene>
<keyword evidence="2" id="KW-1185">Reference proteome</keyword>
<dbReference type="EMBL" id="VNHM01000012">
    <property type="protein sequence ID" value="TYO94711.1"/>
    <property type="molecule type" value="Genomic_DNA"/>
</dbReference>
<organism evidence="1 2">
    <name type="scientific">Desulfallas thermosapovorans DSM 6562</name>
    <dbReference type="NCBI Taxonomy" id="1121431"/>
    <lineage>
        <taxon>Bacteria</taxon>
        <taxon>Bacillati</taxon>
        <taxon>Bacillota</taxon>
        <taxon>Clostridia</taxon>
        <taxon>Eubacteriales</taxon>
        <taxon>Desulfallaceae</taxon>
        <taxon>Desulfallas</taxon>
    </lineage>
</organism>
<evidence type="ECO:0000313" key="1">
    <source>
        <dbReference type="EMBL" id="TYO94711.1"/>
    </source>
</evidence>